<sequence length="405" mass="45513">MMFLFQLKDSHNIIYCLYLKIQKSSSPPSQLTHHFFLYSRLNYKLTFTPHKPISLSLSLSLSLITQKKKEKKKERKMRSKTQSTINFKLILICLAFLFLLFLVLRSSSSSNSLLYSQQTPSLLSSSNSSSSNSQQDQTQSDSTSCPEQEPNTKSTPTCNKISPSLAQAMVHYATSNITPQQTKKEISVSLKVLEKKSPCNFLVFGLGHDSLMWTSLNHGGRTVFLEEDKSWIDQITKQLPTLESYHVVYDTKVTEADQLMEYGLGSEDCKVVSDPRLSKCQLALKGLPSEVYDVEWDLIMVDAPTGYHGGAPGRMTAIYTAGLMARNREDAQPEEEGSSDTSVSTTTTTTTTTHVFVHDVDRVVEDKFSKAFLCQGYLTEQEGRIRHFTIPTHRTRLGTSPPFCP</sequence>
<evidence type="ECO:0000313" key="2">
    <source>
        <dbReference type="Proteomes" id="UP001060215"/>
    </source>
</evidence>
<evidence type="ECO:0000313" key="1">
    <source>
        <dbReference type="EMBL" id="KAI7991902.1"/>
    </source>
</evidence>
<name>A0ACC0FSY4_9ERIC</name>
<protein>
    <submittedName>
        <fullName evidence="1">Glucuronoxylan 4-O-methyltransferase 2</fullName>
    </submittedName>
</protein>
<gene>
    <name evidence="1" type="ORF">LOK49_LG12G00081</name>
</gene>
<proteinExistence type="predicted"/>
<dbReference type="Proteomes" id="UP001060215">
    <property type="component" value="Chromosome 13"/>
</dbReference>
<comment type="caution">
    <text evidence="1">The sequence shown here is derived from an EMBL/GenBank/DDBJ whole genome shotgun (WGS) entry which is preliminary data.</text>
</comment>
<accession>A0ACC0FSY4</accession>
<reference evidence="1 2" key="1">
    <citation type="journal article" date="2022" name="Plant J.">
        <title>Chromosome-level genome of Camellia lanceoleosa provides a valuable resource for understanding genome evolution and self-incompatibility.</title>
        <authorList>
            <person name="Gong W."/>
            <person name="Xiao S."/>
            <person name="Wang L."/>
            <person name="Liao Z."/>
            <person name="Chang Y."/>
            <person name="Mo W."/>
            <person name="Hu G."/>
            <person name="Li W."/>
            <person name="Zhao G."/>
            <person name="Zhu H."/>
            <person name="Hu X."/>
            <person name="Ji K."/>
            <person name="Xiang X."/>
            <person name="Song Q."/>
            <person name="Yuan D."/>
            <person name="Jin S."/>
            <person name="Zhang L."/>
        </authorList>
    </citation>
    <scope>NUCLEOTIDE SEQUENCE [LARGE SCALE GENOMIC DNA]</scope>
    <source>
        <strain evidence="1">SQ_2022a</strain>
    </source>
</reference>
<keyword evidence="2" id="KW-1185">Reference proteome</keyword>
<organism evidence="1 2">
    <name type="scientific">Camellia lanceoleosa</name>
    <dbReference type="NCBI Taxonomy" id="1840588"/>
    <lineage>
        <taxon>Eukaryota</taxon>
        <taxon>Viridiplantae</taxon>
        <taxon>Streptophyta</taxon>
        <taxon>Embryophyta</taxon>
        <taxon>Tracheophyta</taxon>
        <taxon>Spermatophyta</taxon>
        <taxon>Magnoliopsida</taxon>
        <taxon>eudicotyledons</taxon>
        <taxon>Gunneridae</taxon>
        <taxon>Pentapetalae</taxon>
        <taxon>asterids</taxon>
        <taxon>Ericales</taxon>
        <taxon>Theaceae</taxon>
        <taxon>Camellia</taxon>
    </lineage>
</organism>
<dbReference type="EMBL" id="CM045770">
    <property type="protein sequence ID" value="KAI7991902.1"/>
    <property type="molecule type" value="Genomic_DNA"/>
</dbReference>